<feature type="compositionally biased region" description="Polar residues" evidence="1">
    <location>
        <begin position="272"/>
        <end position="281"/>
    </location>
</feature>
<protein>
    <recommendedName>
        <fullName evidence="4">DUF676 domain-containing protein</fullName>
    </recommendedName>
</protein>
<evidence type="ECO:0000256" key="1">
    <source>
        <dbReference type="SAM" id="MobiDB-lite"/>
    </source>
</evidence>
<reference evidence="2 3" key="1">
    <citation type="submission" date="2021-02" db="EMBL/GenBank/DDBJ databases">
        <title>Variation within the Batrachochytrium salamandrivorans European outbreak.</title>
        <authorList>
            <person name="Kelly M."/>
            <person name="Pasmans F."/>
            <person name="Shea T.P."/>
            <person name="Munoz J.F."/>
            <person name="Carranza S."/>
            <person name="Cuomo C.A."/>
            <person name="Martel A."/>
        </authorList>
    </citation>
    <scope>NUCLEOTIDE SEQUENCE [LARGE SCALE GENOMIC DNA]</scope>
    <source>
        <strain evidence="2 3">AMFP18/2</strain>
    </source>
</reference>
<sequence length="427" mass="46666">MPCHVAYPVFGIYMPSRLMHIPATQAVASVLSERESRTKADTSMFSGIGSSTSSGNSTGSFIARAHVGYILGERFRAPKNPVVLCHGLFGYDRLGPQSVPFLQLQYWRGIHDALVDLGCNVHVARVGSVSSIRTRAHQLSSYLNSTTPGDSINLIAHSMGGLDCRYMISHIAPSSFNVGSLTTIATPHCGSSFMDWCRDALGLGKLRHYVRHHRDDNIAASMLYATEVSSHNSFDRLKWSLSYGSLLSQHPIKYESLSSTPPSQPDSRSDKNQTGASTAKLDQSVPHMSSYPYGPVAKSNPLVRAIFSLMDAPAFTNLTRNYCEAFNQATPDDPNVYYSSYAAVTKVGKLAPLNFSYQIINRLEGDNDGLVSLKSAQWGEFMGTVDCDHWDLVPPKVRGLASAISGKRFDSIGLYLKIVTELADRGL</sequence>
<evidence type="ECO:0000313" key="2">
    <source>
        <dbReference type="EMBL" id="KAH6601565.1"/>
    </source>
</evidence>
<evidence type="ECO:0000313" key="3">
    <source>
        <dbReference type="Proteomes" id="UP001648503"/>
    </source>
</evidence>
<evidence type="ECO:0008006" key="4">
    <source>
        <dbReference type="Google" id="ProtNLM"/>
    </source>
</evidence>
<gene>
    <name evidence="2" type="ORF">BASA50_001513</name>
</gene>
<dbReference type="InterPro" id="IPR029058">
    <property type="entry name" value="AB_hydrolase_fold"/>
</dbReference>
<dbReference type="PANTHER" id="PTHR11440">
    <property type="entry name" value="LECITHIN-CHOLESTEROL ACYLTRANSFERASE-RELATED"/>
    <property type="match status" value="1"/>
</dbReference>
<feature type="region of interest" description="Disordered" evidence="1">
    <location>
        <begin position="255"/>
        <end position="281"/>
    </location>
</feature>
<accession>A0ABQ8FNV0</accession>
<name>A0ABQ8FNV0_9FUNG</name>
<dbReference type="Proteomes" id="UP001648503">
    <property type="component" value="Unassembled WGS sequence"/>
</dbReference>
<keyword evidence="3" id="KW-1185">Reference proteome</keyword>
<organism evidence="2 3">
    <name type="scientific">Batrachochytrium salamandrivorans</name>
    <dbReference type="NCBI Taxonomy" id="1357716"/>
    <lineage>
        <taxon>Eukaryota</taxon>
        <taxon>Fungi</taxon>
        <taxon>Fungi incertae sedis</taxon>
        <taxon>Chytridiomycota</taxon>
        <taxon>Chytridiomycota incertae sedis</taxon>
        <taxon>Chytridiomycetes</taxon>
        <taxon>Rhizophydiales</taxon>
        <taxon>Rhizophydiales incertae sedis</taxon>
        <taxon>Batrachochytrium</taxon>
    </lineage>
</organism>
<comment type="caution">
    <text evidence="2">The sequence shown here is derived from an EMBL/GenBank/DDBJ whole genome shotgun (WGS) entry which is preliminary data.</text>
</comment>
<dbReference type="Pfam" id="PF02089">
    <property type="entry name" value="Palm_thioest"/>
    <property type="match status" value="1"/>
</dbReference>
<dbReference type="SUPFAM" id="SSF53474">
    <property type="entry name" value="alpha/beta-Hydrolases"/>
    <property type="match status" value="1"/>
</dbReference>
<dbReference type="Gene3D" id="3.40.50.1820">
    <property type="entry name" value="alpha/beta hydrolase"/>
    <property type="match status" value="2"/>
</dbReference>
<dbReference type="EMBL" id="JAFCIX010000003">
    <property type="protein sequence ID" value="KAH6601565.1"/>
    <property type="molecule type" value="Genomic_DNA"/>
</dbReference>
<proteinExistence type="predicted"/>